<evidence type="ECO:0000313" key="1">
    <source>
        <dbReference type="EMBL" id="STQ82808.1"/>
    </source>
</evidence>
<dbReference type="EMBL" id="UGHP01000001">
    <property type="protein sequence ID" value="STQ82808.1"/>
    <property type="molecule type" value="Genomic_DNA"/>
</dbReference>
<sequence length="74" mass="8503">MYFLHQNDEDVNFLEVTASEQKALSDSRDAVLRLRSIIDSTVIQLTNNMPVNVPQVVKHCAKNYKPRRLTLTCL</sequence>
<evidence type="ECO:0000313" key="2">
    <source>
        <dbReference type="Proteomes" id="UP000254821"/>
    </source>
</evidence>
<accession>A0A377PQA3</accession>
<reference evidence="1 2" key="1">
    <citation type="submission" date="2018-06" db="EMBL/GenBank/DDBJ databases">
        <authorList>
            <consortium name="Pathogen Informatics"/>
            <person name="Doyle S."/>
        </authorList>
    </citation>
    <scope>NUCLEOTIDE SEQUENCE [LARGE SCALE GENOMIC DNA]</scope>
    <source>
        <strain evidence="1 2">NCTC8105</strain>
    </source>
</reference>
<proteinExistence type="predicted"/>
<dbReference type="Proteomes" id="UP000254821">
    <property type="component" value="Unassembled WGS sequence"/>
</dbReference>
<name>A0A377PQA3_HAFAL</name>
<organism evidence="1 2">
    <name type="scientific">Hafnia alvei</name>
    <dbReference type="NCBI Taxonomy" id="569"/>
    <lineage>
        <taxon>Bacteria</taxon>
        <taxon>Pseudomonadati</taxon>
        <taxon>Pseudomonadota</taxon>
        <taxon>Gammaproteobacteria</taxon>
        <taxon>Enterobacterales</taxon>
        <taxon>Hafniaceae</taxon>
        <taxon>Hafnia</taxon>
    </lineage>
</organism>
<gene>
    <name evidence="1" type="ORF">NCTC8105_05028</name>
</gene>
<dbReference type="AlphaFoldDB" id="A0A377PQA3"/>
<protein>
    <submittedName>
        <fullName evidence="1">Uncharacterized protein</fullName>
    </submittedName>
</protein>